<evidence type="ECO:0008006" key="4">
    <source>
        <dbReference type="Google" id="ProtNLM"/>
    </source>
</evidence>
<feature type="compositionally biased region" description="Acidic residues" evidence="1">
    <location>
        <begin position="37"/>
        <end position="50"/>
    </location>
</feature>
<name>A0ABT3WH94_9PROT</name>
<feature type="region of interest" description="Disordered" evidence="1">
    <location>
        <begin position="223"/>
        <end position="250"/>
    </location>
</feature>
<dbReference type="EMBL" id="JANIDY010000002">
    <property type="protein sequence ID" value="MCX5618078.1"/>
    <property type="molecule type" value="Genomic_DNA"/>
</dbReference>
<keyword evidence="3" id="KW-1185">Reference proteome</keyword>
<evidence type="ECO:0000313" key="2">
    <source>
        <dbReference type="EMBL" id="MCX5618078.1"/>
    </source>
</evidence>
<proteinExistence type="predicted"/>
<organism evidence="2 3">
    <name type="scientific">Bombella pluederhausensis</name>
    <dbReference type="NCBI Taxonomy" id="2967336"/>
    <lineage>
        <taxon>Bacteria</taxon>
        <taxon>Pseudomonadati</taxon>
        <taxon>Pseudomonadota</taxon>
        <taxon>Alphaproteobacteria</taxon>
        <taxon>Acetobacterales</taxon>
        <taxon>Acetobacteraceae</taxon>
        <taxon>Bombella</taxon>
    </lineage>
</organism>
<feature type="compositionally biased region" description="Low complexity" evidence="1">
    <location>
        <begin position="226"/>
        <end position="237"/>
    </location>
</feature>
<gene>
    <name evidence="2" type="ORF">NQF86_05305</name>
</gene>
<dbReference type="Proteomes" id="UP001165576">
    <property type="component" value="Unassembled WGS sequence"/>
</dbReference>
<feature type="compositionally biased region" description="Basic and acidic residues" evidence="1">
    <location>
        <begin position="238"/>
        <end position="250"/>
    </location>
</feature>
<feature type="region of interest" description="Disordered" evidence="1">
    <location>
        <begin position="1"/>
        <end position="61"/>
    </location>
</feature>
<accession>A0ABT3WH94</accession>
<evidence type="ECO:0000313" key="3">
    <source>
        <dbReference type="Proteomes" id="UP001165576"/>
    </source>
</evidence>
<dbReference type="RefSeq" id="WP_266116594.1">
    <property type="nucleotide sequence ID" value="NZ_JANIDY010000002.1"/>
</dbReference>
<comment type="caution">
    <text evidence="2">The sequence shown here is derived from an EMBL/GenBank/DDBJ whole genome shotgun (WGS) entry which is preliminary data.</text>
</comment>
<reference evidence="2" key="1">
    <citation type="submission" date="2022-07" db="EMBL/GenBank/DDBJ databases">
        <title>Bombella genomes.</title>
        <authorList>
            <person name="Harer L."/>
            <person name="Styblova S."/>
            <person name="Ehrmann M."/>
        </authorList>
    </citation>
    <scope>NUCLEOTIDE SEQUENCE</scope>
    <source>
        <strain evidence="2">TMW 2.2543</strain>
    </source>
</reference>
<protein>
    <recommendedName>
        <fullName evidence="4">Flagellar assembly protein FliH/Type III secretion system HrpE domain-containing protein</fullName>
    </recommendedName>
</protein>
<evidence type="ECO:0000256" key="1">
    <source>
        <dbReference type="SAM" id="MobiDB-lite"/>
    </source>
</evidence>
<sequence length="250" mass="27177">MAHPPESSDGPVAGSPTFSDTLEDFSRHDMSGMGAEPVEDGSVPEDEQPEPEPVISLHPDELERLKDEARQAGYEAGERAAEQALSGQMAEAVQQVFAFMAEEEARRTDSMMHMAELFVQSVCQTVEQLVSGDLSATMLGRQLADDAVDMVRRCEGPVSLSCSLHDEPALRAALEGMEGVTLHVVEDRPAGHLTVSAADTRMVLDKDRWMEMVRQRVAEAIQALARSSSTETSSDSPRPSDEQIAEHEGD</sequence>